<dbReference type="FunFam" id="3.10.20.370:FF:000001">
    <property type="entry name" value="Retrovirus-related Pol polyprotein from transposon 17.6-like protein"/>
    <property type="match status" value="1"/>
</dbReference>
<evidence type="ECO:0000256" key="1">
    <source>
        <dbReference type="ARBA" id="ARBA00022679"/>
    </source>
</evidence>
<accession>A0A5A7V586</accession>
<keyword evidence="1" id="KW-0808">Transferase</keyword>
<keyword evidence="3" id="KW-0540">Nuclease</keyword>
<dbReference type="OrthoDB" id="10055717at2759"/>
<proteinExistence type="predicted"/>
<protein>
    <submittedName>
        <fullName evidence="8">Retrovirus-related Pol polyprotein from transposon 17.6</fullName>
    </submittedName>
</protein>
<dbReference type="CDD" id="cd09274">
    <property type="entry name" value="RNase_HI_RT_Ty3"/>
    <property type="match status" value="1"/>
</dbReference>
<dbReference type="SUPFAM" id="SSF56672">
    <property type="entry name" value="DNA/RNA polymerases"/>
    <property type="match status" value="1"/>
</dbReference>
<evidence type="ECO:0000256" key="6">
    <source>
        <dbReference type="ARBA" id="ARBA00022918"/>
    </source>
</evidence>
<evidence type="ECO:0000256" key="4">
    <source>
        <dbReference type="ARBA" id="ARBA00022759"/>
    </source>
</evidence>
<dbReference type="Proteomes" id="UP000321393">
    <property type="component" value="Unassembled WGS sequence"/>
</dbReference>
<dbReference type="PANTHER" id="PTHR34072">
    <property type="entry name" value="ENZYMATIC POLYPROTEIN-RELATED"/>
    <property type="match status" value="1"/>
</dbReference>
<dbReference type="AlphaFoldDB" id="A0A5A7V586"/>
<organism evidence="8 9">
    <name type="scientific">Cucumis melo var. makuwa</name>
    <name type="common">Oriental melon</name>
    <dbReference type="NCBI Taxonomy" id="1194695"/>
    <lineage>
        <taxon>Eukaryota</taxon>
        <taxon>Viridiplantae</taxon>
        <taxon>Streptophyta</taxon>
        <taxon>Embryophyta</taxon>
        <taxon>Tracheophyta</taxon>
        <taxon>Spermatophyta</taxon>
        <taxon>Magnoliopsida</taxon>
        <taxon>eudicotyledons</taxon>
        <taxon>Gunneridae</taxon>
        <taxon>Pentapetalae</taxon>
        <taxon>rosids</taxon>
        <taxon>fabids</taxon>
        <taxon>Cucurbitales</taxon>
        <taxon>Cucurbitaceae</taxon>
        <taxon>Benincaseae</taxon>
        <taxon>Cucumis</taxon>
    </lineage>
</organism>
<dbReference type="PANTHER" id="PTHR34072:SF57">
    <property type="entry name" value="RNA-DIRECTED DNA POLYMERASE"/>
    <property type="match status" value="1"/>
</dbReference>
<keyword evidence="2" id="KW-0548">Nucleotidyltransferase</keyword>
<name>A0A5A7V586_CUCMM</name>
<dbReference type="STRING" id="1194695.A0A5A7V586"/>
<sequence length="139" mass="15535">MVEGIVLGHKISNMGLEVDPAKIDVAFQTLKDVLTSTSVLVAPDWSQPFELMCDASDVVVGDMPGQKKDKVTDPIYYAIKTLNEAEENYTTIEKELLAIVFAIEKFRSYIVGSKVTIHSDHSAIRYLMAKKDAKSWLIR</sequence>
<dbReference type="Pfam" id="PF17917">
    <property type="entry name" value="RT_RNaseH"/>
    <property type="match status" value="1"/>
</dbReference>
<evidence type="ECO:0000259" key="7">
    <source>
        <dbReference type="Pfam" id="PF17917"/>
    </source>
</evidence>
<reference evidence="8 9" key="1">
    <citation type="submission" date="2019-08" db="EMBL/GenBank/DDBJ databases">
        <title>Draft genome sequences of two oriental melons (Cucumis melo L. var makuwa).</title>
        <authorList>
            <person name="Kwon S.-Y."/>
        </authorList>
    </citation>
    <scope>NUCLEOTIDE SEQUENCE [LARGE SCALE GENOMIC DNA]</scope>
    <source>
        <strain evidence="9">cv. SW 3</strain>
        <tissue evidence="8">Leaf</tissue>
    </source>
</reference>
<evidence type="ECO:0000313" key="9">
    <source>
        <dbReference type="Proteomes" id="UP000321393"/>
    </source>
</evidence>
<evidence type="ECO:0000256" key="2">
    <source>
        <dbReference type="ARBA" id="ARBA00022695"/>
    </source>
</evidence>
<dbReference type="EMBL" id="SSTE01004583">
    <property type="protein sequence ID" value="KAA0062414.1"/>
    <property type="molecule type" value="Genomic_DNA"/>
</dbReference>
<dbReference type="InterPro" id="IPR043502">
    <property type="entry name" value="DNA/RNA_pol_sf"/>
</dbReference>
<dbReference type="InterPro" id="IPR041373">
    <property type="entry name" value="RT_RNaseH"/>
</dbReference>
<evidence type="ECO:0000256" key="3">
    <source>
        <dbReference type="ARBA" id="ARBA00022722"/>
    </source>
</evidence>
<keyword evidence="6" id="KW-0695">RNA-directed DNA polymerase</keyword>
<dbReference type="Gene3D" id="3.10.20.370">
    <property type="match status" value="1"/>
</dbReference>
<feature type="domain" description="Reverse transcriptase RNase H-like" evidence="7">
    <location>
        <begin position="44"/>
        <end position="139"/>
    </location>
</feature>
<evidence type="ECO:0000256" key="5">
    <source>
        <dbReference type="ARBA" id="ARBA00022801"/>
    </source>
</evidence>
<keyword evidence="4" id="KW-0255">Endonuclease</keyword>
<keyword evidence="5" id="KW-0378">Hydrolase</keyword>
<evidence type="ECO:0000313" key="8">
    <source>
        <dbReference type="EMBL" id="KAA0062414.1"/>
    </source>
</evidence>
<comment type="caution">
    <text evidence="8">The sequence shown here is derived from an EMBL/GenBank/DDBJ whole genome shotgun (WGS) entry which is preliminary data.</text>
</comment>
<gene>
    <name evidence="8" type="ORF">E6C27_scaffold154G002210</name>
</gene>